<gene>
    <name evidence="2" type="ORF">CLV48_105125</name>
</gene>
<sequence>MSSAKDSLSPEMIKILKIFGIGSLLFVFLLSFFNERRADNSGEANSLLRITDADRLFFKNVRAAYYDLEGRDDAKINIYRYGKRIQEEQSPNLNLSILINRIKDEAYIFVEPIPETLPFKLIWNNQSKQESGELTFYGGGTLEHYDFVSKLSPLLEENFRLEMELENGERYEILTDPKQRNALKTTIKDYFRLINQPK</sequence>
<dbReference type="Proteomes" id="UP000240708">
    <property type="component" value="Unassembled WGS sequence"/>
</dbReference>
<proteinExistence type="predicted"/>
<keyword evidence="3" id="KW-1185">Reference proteome</keyword>
<evidence type="ECO:0000313" key="3">
    <source>
        <dbReference type="Proteomes" id="UP000240708"/>
    </source>
</evidence>
<feature type="transmembrane region" description="Helical" evidence="1">
    <location>
        <begin position="12"/>
        <end position="33"/>
    </location>
</feature>
<keyword evidence="1" id="KW-0472">Membrane</keyword>
<dbReference type="OrthoDB" id="837183at2"/>
<dbReference type="EMBL" id="PYGF01000005">
    <property type="protein sequence ID" value="PSL04382.1"/>
    <property type="molecule type" value="Genomic_DNA"/>
</dbReference>
<dbReference type="AlphaFoldDB" id="A0A2P8E4I8"/>
<protein>
    <submittedName>
        <fullName evidence="2">Uncharacterized protein</fullName>
    </submittedName>
</protein>
<comment type="caution">
    <text evidence="2">The sequence shown here is derived from an EMBL/GenBank/DDBJ whole genome shotgun (WGS) entry which is preliminary data.</text>
</comment>
<reference evidence="2 3" key="1">
    <citation type="submission" date="2018-03" db="EMBL/GenBank/DDBJ databases">
        <title>Genomic Encyclopedia of Archaeal and Bacterial Type Strains, Phase II (KMG-II): from individual species to whole genera.</title>
        <authorList>
            <person name="Goeker M."/>
        </authorList>
    </citation>
    <scope>NUCLEOTIDE SEQUENCE [LARGE SCALE GENOMIC DNA]</scope>
    <source>
        <strain evidence="2 3">DSM 28057</strain>
    </source>
</reference>
<evidence type="ECO:0000256" key="1">
    <source>
        <dbReference type="SAM" id="Phobius"/>
    </source>
</evidence>
<keyword evidence="1" id="KW-1133">Transmembrane helix</keyword>
<organism evidence="2 3">
    <name type="scientific">Cecembia rubra</name>
    <dbReference type="NCBI Taxonomy" id="1485585"/>
    <lineage>
        <taxon>Bacteria</taxon>
        <taxon>Pseudomonadati</taxon>
        <taxon>Bacteroidota</taxon>
        <taxon>Cytophagia</taxon>
        <taxon>Cytophagales</taxon>
        <taxon>Cyclobacteriaceae</taxon>
        <taxon>Cecembia</taxon>
    </lineage>
</organism>
<keyword evidence="1" id="KW-0812">Transmembrane</keyword>
<accession>A0A2P8E4I8</accession>
<dbReference type="RefSeq" id="WP_106567287.1">
    <property type="nucleotide sequence ID" value="NZ_JAUVYL010000070.1"/>
</dbReference>
<name>A0A2P8E4I8_9BACT</name>
<evidence type="ECO:0000313" key="2">
    <source>
        <dbReference type="EMBL" id="PSL04382.1"/>
    </source>
</evidence>